<dbReference type="InterPro" id="IPR045919">
    <property type="entry name" value="DUF6338"/>
</dbReference>
<feature type="transmembrane region" description="Helical" evidence="1">
    <location>
        <begin position="6"/>
        <end position="24"/>
    </location>
</feature>
<keyword evidence="3" id="KW-1185">Reference proteome</keyword>
<evidence type="ECO:0000256" key="1">
    <source>
        <dbReference type="SAM" id="Phobius"/>
    </source>
</evidence>
<feature type="transmembrane region" description="Helical" evidence="1">
    <location>
        <begin position="87"/>
        <end position="106"/>
    </location>
</feature>
<sequence length="214" mass="23829">MIPQSALQVAVFLVLVLPGFVFNATRRQLRGGPTPDEKDFSIRLVHGIGISVGFIGLYLVILGHELSKYMIEHDYARDQLVDHTRTVGIYFLALTLGIPVATAFLFQIRLSVKPFELFWEPIKSRTPSAWDKFAPVRAGCYVKIRRTDGSWVGGFLENGKGFVSTYPEPKDIFLSHEFKINPSGEFIGPVSNTAGVYVPLNGGETVSWQRGRPT</sequence>
<dbReference type="AlphaFoldDB" id="A0AAU4K3B1"/>
<keyword evidence="1" id="KW-0472">Membrane</keyword>
<name>A0AAU4K3B1_9NOCA</name>
<dbReference type="RefSeq" id="WP_328857833.1">
    <property type="nucleotide sequence ID" value="NZ_CP108021.1"/>
</dbReference>
<evidence type="ECO:0000313" key="2">
    <source>
        <dbReference type="EMBL" id="WUM20560.1"/>
    </source>
</evidence>
<accession>A0AAU4K3B1</accession>
<reference evidence="2 3" key="1">
    <citation type="submission" date="2022-10" db="EMBL/GenBank/DDBJ databases">
        <title>The complete genomes of actinobacterial strains from the NBC collection.</title>
        <authorList>
            <person name="Joergensen T.S."/>
            <person name="Alvarez Arevalo M."/>
            <person name="Sterndorff E.B."/>
            <person name="Faurdal D."/>
            <person name="Vuksanovic O."/>
            <person name="Mourched A.-S."/>
            <person name="Charusanti P."/>
            <person name="Shaw S."/>
            <person name="Blin K."/>
            <person name="Weber T."/>
        </authorList>
    </citation>
    <scope>NUCLEOTIDE SEQUENCE [LARGE SCALE GENOMIC DNA]</scope>
    <source>
        <strain evidence="2 3">NBC_00319</strain>
    </source>
</reference>
<feature type="transmembrane region" description="Helical" evidence="1">
    <location>
        <begin position="44"/>
        <end position="67"/>
    </location>
</feature>
<dbReference type="KEGG" id="whr:OG579_01555"/>
<dbReference type="EMBL" id="CP108021">
    <property type="protein sequence ID" value="WUM20560.1"/>
    <property type="molecule type" value="Genomic_DNA"/>
</dbReference>
<gene>
    <name evidence="2" type="ORF">OG579_01555</name>
</gene>
<keyword evidence="1" id="KW-0812">Transmembrane</keyword>
<keyword evidence="1" id="KW-1133">Transmembrane helix</keyword>
<protein>
    <submittedName>
        <fullName evidence="2">DUF6338 family protein</fullName>
    </submittedName>
</protein>
<proteinExistence type="predicted"/>
<organism evidence="2 3">
    <name type="scientific">Williamsia herbipolensis</name>
    <dbReference type="NCBI Taxonomy" id="1603258"/>
    <lineage>
        <taxon>Bacteria</taxon>
        <taxon>Bacillati</taxon>
        <taxon>Actinomycetota</taxon>
        <taxon>Actinomycetes</taxon>
        <taxon>Mycobacteriales</taxon>
        <taxon>Nocardiaceae</taxon>
        <taxon>Williamsia</taxon>
    </lineage>
</organism>
<dbReference type="Proteomes" id="UP001432128">
    <property type="component" value="Chromosome"/>
</dbReference>
<dbReference type="Pfam" id="PF19865">
    <property type="entry name" value="DUF6338"/>
    <property type="match status" value="1"/>
</dbReference>
<evidence type="ECO:0000313" key="3">
    <source>
        <dbReference type="Proteomes" id="UP001432128"/>
    </source>
</evidence>